<dbReference type="EMBL" id="SHKR01000011">
    <property type="protein sequence ID" value="RZU18925.1"/>
    <property type="molecule type" value="Genomic_DNA"/>
</dbReference>
<reference evidence="1 2" key="1">
    <citation type="journal article" date="2015" name="Stand. Genomic Sci.">
        <title>Genomic Encyclopedia of Bacterial and Archaeal Type Strains, Phase III: the genomes of soil and plant-associated and newly described type strains.</title>
        <authorList>
            <person name="Whitman W.B."/>
            <person name="Woyke T."/>
            <person name="Klenk H.P."/>
            <person name="Zhou Y."/>
            <person name="Lilburn T.G."/>
            <person name="Beck B.J."/>
            <person name="De Vos P."/>
            <person name="Vandamme P."/>
            <person name="Eisen J.A."/>
            <person name="Garrity G."/>
            <person name="Hugenholtz P."/>
            <person name="Kyrpides N.C."/>
        </authorList>
    </citation>
    <scope>NUCLEOTIDE SEQUENCE [LARGE SCALE GENOMIC DNA]</scope>
    <source>
        <strain evidence="1 2">VKM Ac-2540</strain>
    </source>
</reference>
<dbReference type="RefSeq" id="WP_130440392.1">
    <property type="nucleotide sequence ID" value="NZ_SHKR01000011.1"/>
</dbReference>
<protein>
    <submittedName>
        <fullName evidence="1">Uncharacterized protein</fullName>
    </submittedName>
</protein>
<keyword evidence="2" id="KW-1185">Reference proteome</keyword>
<organism evidence="1 2">
    <name type="scientific">Kribbella rubisoli</name>
    <dbReference type="NCBI Taxonomy" id="3075929"/>
    <lineage>
        <taxon>Bacteria</taxon>
        <taxon>Bacillati</taxon>
        <taxon>Actinomycetota</taxon>
        <taxon>Actinomycetes</taxon>
        <taxon>Propionibacteriales</taxon>
        <taxon>Kribbellaceae</taxon>
        <taxon>Kribbella</taxon>
    </lineage>
</organism>
<name>A0A4Q7X8G4_9ACTN</name>
<evidence type="ECO:0000313" key="1">
    <source>
        <dbReference type="EMBL" id="RZU18925.1"/>
    </source>
</evidence>
<proteinExistence type="predicted"/>
<accession>A0A4Q7X8G4</accession>
<dbReference type="OrthoDB" id="3816874at2"/>
<gene>
    <name evidence="1" type="ORF">EV645_1127</name>
</gene>
<comment type="caution">
    <text evidence="1">The sequence shown here is derived from an EMBL/GenBank/DDBJ whole genome shotgun (WGS) entry which is preliminary data.</text>
</comment>
<dbReference type="Proteomes" id="UP000292027">
    <property type="component" value="Unassembled WGS sequence"/>
</dbReference>
<evidence type="ECO:0000313" key="2">
    <source>
        <dbReference type="Proteomes" id="UP000292027"/>
    </source>
</evidence>
<dbReference type="AlphaFoldDB" id="A0A4Q7X8G4"/>
<sequence>MKTLDRPLDDDDRAMADLAEVRDWRRLGGPQSGGTGPDPVRRLIRRVKSATNWKPWPITRRTVIDDQLDGWGFLTRRKTELAVYDDQVLPHSPFSGWVAFAIERTDIDAAIAGLDEHWPAKFDLACRHWGQPAYVGIDSKTGFVDDWSPGAGADRRHLAVWTPPGAEIHLYSNKPTPRPLSVSVGINYTVYLTEEGT</sequence>